<keyword evidence="6" id="KW-1185">Reference proteome</keyword>
<dbReference type="Gene3D" id="3.40.50.970">
    <property type="match status" value="1"/>
</dbReference>
<dbReference type="CDD" id="cd07034">
    <property type="entry name" value="TPP_PYR_PFOR_IOR-alpha_like"/>
    <property type="match status" value="1"/>
</dbReference>
<keyword evidence="5" id="KW-0670">Pyruvate</keyword>
<dbReference type="PANTHER" id="PTHR32154:SF0">
    <property type="entry name" value="PYRUVATE-FLAVODOXIN OXIDOREDUCTASE-RELATED"/>
    <property type="match status" value="1"/>
</dbReference>
<dbReference type="KEGG" id="cmic:caldi_12410"/>
<dbReference type="InterPro" id="IPR009014">
    <property type="entry name" value="Transketo_C/PFOR_II"/>
</dbReference>
<evidence type="ECO:0000256" key="2">
    <source>
        <dbReference type="ARBA" id="ARBA00023002"/>
    </source>
</evidence>
<proteinExistence type="inferred from homology"/>
<evidence type="ECO:0000256" key="1">
    <source>
        <dbReference type="ARBA" id="ARBA00009032"/>
    </source>
</evidence>
<dbReference type="FunFam" id="3.40.50.970:FF:000012">
    <property type="entry name" value="Pyruvate:ferredoxin (Flavodoxin) oxidoreductase"/>
    <property type="match status" value="1"/>
</dbReference>
<dbReference type="GO" id="GO:0016491">
    <property type="term" value="F:oxidoreductase activity"/>
    <property type="evidence" value="ECO:0007669"/>
    <property type="project" value="UniProtKB-KW"/>
</dbReference>
<keyword evidence="2" id="KW-0560">Oxidoreductase</keyword>
<dbReference type="Gene3D" id="3.40.50.920">
    <property type="match status" value="1"/>
</dbReference>
<evidence type="ECO:0000259" key="3">
    <source>
        <dbReference type="Pfam" id="PF01855"/>
    </source>
</evidence>
<dbReference type="Proteomes" id="UP001163687">
    <property type="component" value="Chromosome"/>
</dbReference>
<name>A0AA35G5U7_9FIRM</name>
<feature type="domain" description="Pyruvate flavodoxin/ferredoxin oxidoreductase pyrimidine binding" evidence="3">
    <location>
        <begin position="25"/>
        <end position="246"/>
    </location>
</feature>
<feature type="domain" description="Pyruvate:ferredoxin oxidoreductase core" evidence="4">
    <location>
        <begin position="270"/>
        <end position="371"/>
    </location>
</feature>
<dbReference type="Pfam" id="PF17147">
    <property type="entry name" value="PFOR_II"/>
    <property type="match status" value="1"/>
</dbReference>
<reference evidence="5" key="1">
    <citation type="submission" date="2022-03" db="EMBL/GenBank/DDBJ databases">
        <title>Complete genome sequence of Caldinitratiruptor microaerophilus.</title>
        <authorList>
            <person name="Mukaiyama R."/>
            <person name="Nishiyama T."/>
            <person name="Ueda K."/>
        </authorList>
    </citation>
    <scope>NUCLEOTIDE SEQUENCE</scope>
    <source>
        <strain evidence="5">JCM 16183</strain>
    </source>
</reference>
<dbReference type="InterPro" id="IPR029061">
    <property type="entry name" value="THDP-binding"/>
</dbReference>
<dbReference type="SUPFAM" id="SSF52518">
    <property type="entry name" value="Thiamin diphosphate-binding fold (THDP-binding)"/>
    <property type="match status" value="1"/>
</dbReference>
<accession>A0AA35G5U7</accession>
<dbReference type="EMBL" id="AP025628">
    <property type="protein sequence ID" value="BDG60151.1"/>
    <property type="molecule type" value="Genomic_DNA"/>
</dbReference>
<dbReference type="GO" id="GO:0006979">
    <property type="term" value="P:response to oxidative stress"/>
    <property type="evidence" value="ECO:0007669"/>
    <property type="project" value="TreeGrafter"/>
</dbReference>
<dbReference type="InterPro" id="IPR050722">
    <property type="entry name" value="Pyruvate:ferred/Flavod_OxRd"/>
</dbReference>
<evidence type="ECO:0000313" key="5">
    <source>
        <dbReference type="EMBL" id="BDG60151.1"/>
    </source>
</evidence>
<dbReference type="InterPro" id="IPR002880">
    <property type="entry name" value="Pyrv_Fd/Flavodoxin_OxRdtase_N"/>
</dbReference>
<dbReference type="AlphaFoldDB" id="A0AA35G5U7"/>
<comment type="similarity">
    <text evidence="1">Belongs to the pyruvate:ferredoxin/flavodoxin oxidoreductase family.</text>
</comment>
<dbReference type="RefSeq" id="WP_264844215.1">
    <property type="nucleotide sequence ID" value="NZ_AP025628.1"/>
</dbReference>
<protein>
    <submittedName>
        <fullName evidence="5">Pyruvate ferredoxin oxidoreductase subunit alpha</fullName>
    </submittedName>
</protein>
<evidence type="ECO:0000259" key="4">
    <source>
        <dbReference type="Pfam" id="PF17147"/>
    </source>
</evidence>
<sequence>MTALHPPAAIRAARLMDGNLAAAWGARLARAEVLPMYPITPAYPAMEHLTGFVERGELKARFIRVESDHSAMAACVGAALTGARTFTVTSSQGLAYMSEVLHQASGLRLPIVMAVVNRALHAPHSRWPDHGDAISQESSGWLQFFCETVQEVLDTTIQAFRIAQDERVQLPVMVNYEGYILSHAREPVHVPDQAEVDAFLPLIRRRHLDVDNPLAINAASNTEVYWGYKYNQHRAMGAAREVIREVDADFRRRFGREWGGLAEAYRTEGARTLVVTMGSMAASARVAVDRLRDAGRPAGLLKVRAFRPFPADELVAAAAGADLVVVIDRNIVYGAGGAVAREVKGALWGAGLRPRIAGWIAGLGGQDVGVEGIERMVRASEAKDADALREPLWYGLDEGGEGQ</sequence>
<gene>
    <name evidence="5" type="ORF">caldi_12410</name>
</gene>
<dbReference type="InterPro" id="IPR033412">
    <property type="entry name" value="PFOR_II"/>
</dbReference>
<dbReference type="Pfam" id="PF01855">
    <property type="entry name" value="POR_N"/>
    <property type="match status" value="1"/>
</dbReference>
<evidence type="ECO:0000313" key="6">
    <source>
        <dbReference type="Proteomes" id="UP001163687"/>
    </source>
</evidence>
<organism evidence="5 6">
    <name type="scientific">Caldinitratiruptor microaerophilus</name>
    <dbReference type="NCBI Taxonomy" id="671077"/>
    <lineage>
        <taxon>Bacteria</taxon>
        <taxon>Bacillati</taxon>
        <taxon>Bacillota</taxon>
        <taxon>Clostridia</taxon>
        <taxon>Eubacteriales</taxon>
        <taxon>Symbiobacteriaceae</taxon>
        <taxon>Caldinitratiruptor</taxon>
    </lineage>
</organism>
<dbReference type="PANTHER" id="PTHR32154">
    <property type="entry name" value="PYRUVATE-FLAVODOXIN OXIDOREDUCTASE-RELATED"/>
    <property type="match status" value="1"/>
</dbReference>
<dbReference type="SUPFAM" id="SSF52922">
    <property type="entry name" value="TK C-terminal domain-like"/>
    <property type="match status" value="1"/>
</dbReference>